<evidence type="ECO:0000256" key="3">
    <source>
        <dbReference type="ARBA" id="ARBA00023125"/>
    </source>
</evidence>
<evidence type="ECO:0000259" key="5">
    <source>
        <dbReference type="PROSITE" id="PS50944"/>
    </source>
</evidence>
<dbReference type="SMART" id="SM00529">
    <property type="entry name" value="HTH_DTXR"/>
    <property type="match status" value="1"/>
</dbReference>
<sequence length="157" mass="18057">MASSKGENKKEKNSFDLSPSLEDYLEEIYRFSLTQPIVRVSEISHKLNVAQPSVTKALRRLKLKEYITYQRYGLIGLTDKGKRIGSFLVKRNQILQEFLLLLSAQCNVSEEAEAMEHYLSVSTIDVIQTFVAFMRQNPLIHEQLTAFILSQQEVQSE</sequence>
<dbReference type="InterPro" id="IPR036390">
    <property type="entry name" value="WH_DNA-bd_sf"/>
</dbReference>
<evidence type="ECO:0000256" key="4">
    <source>
        <dbReference type="ARBA" id="ARBA00023163"/>
    </source>
</evidence>
<dbReference type="InterPro" id="IPR022687">
    <property type="entry name" value="HTH_DTXR"/>
</dbReference>
<dbReference type="Gene3D" id="1.10.10.10">
    <property type="entry name" value="Winged helix-like DNA-binding domain superfamily/Winged helix DNA-binding domain"/>
    <property type="match status" value="1"/>
</dbReference>
<dbReference type="GO" id="GO:0046914">
    <property type="term" value="F:transition metal ion binding"/>
    <property type="evidence" value="ECO:0007669"/>
    <property type="project" value="InterPro"/>
</dbReference>
<keyword evidence="4" id="KW-0804">Transcription</keyword>
<comment type="caution">
    <text evidence="6">The sequence shown here is derived from an EMBL/GenBank/DDBJ whole genome shotgun (WGS) entry which is preliminary data.</text>
</comment>
<dbReference type="Pfam" id="PF01325">
    <property type="entry name" value="Fe_dep_repress"/>
    <property type="match status" value="1"/>
</dbReference>
<dbReference type="OrthoDB" id="9791355at2"/>
<evidence type="ECO:0000256" key="1">
    <source>
        <dbReference type="ARBA" id="ARBA00007871"/>
    </source>
</evidence>
<evidence type="ECO:0000313" key="6">
    <source>
        <dbReference type="EMBL" id="TCL35014.1"/>
    </source>
</evidence>
<dbReference type="InterPro" id="IPR050536">
    <property type="entry name" value="DtxR_MntR_Metal-Reg"/>
</dbReference>
<dbReference type="GO" id="GO:0046983">
    <property type="term" value="F:protein dimerization activity"/>
    <property type="evidence" value="ECO:0007669"/>
    <property type="project" value="InterPro"/>
</dbReference>
<evidence type="ECO:0000313" key="7">
    <source>
        <dbReference type="Proteomes" id="UP000295063"/>
    </source>
</evidence>
<dbReference type="GO" id="GO:0003700">
    <property type="term" value="F:DNA-binding transcription factor activity"/>
    <property type="evidence" value="ECO:0007669"/>
    <property type="project" value="InterPro"/>
</dbReference>
<name>A0A4R1PTC5_9FIRM</name>
<dbReference type="Gene3D" id="1.10.60.10">
    <property type="entry name" value="Iron dependent repressor, metal binding and dimerisation domain"/>
    <property type="match status" value="1"/>
</dbReference>
<dbReference type="RefSeq" id="WP_132082729.1">
    <property type="nucleotide sequence ID" value="NZ_DAIMLW010000119.1"/>
</dbReference>
<organism evidence="6 7">
    <name type="scientific">Anaerospora hongkongensis</name>
    <dbReference type="NCBI Taxonomy" id="244830"/>
    <lineage>
        <taxon>Bacteria</taxon>
        <taxon>Bacillati</taxon>
        <taxon>Bacillota</taxon>
        <taxon>Negativicutes</taxon>
        <taxon>Selenomonadales</taxon>
        <taxon>Sporomusaceae</taxon>
        <taxon>Anaerospora</taxon>
    </lineage>
</organism>
<dbReference type="SUPFAM" id="SSF46785">
    <property type="entry name" value="Winged helix' DNA-binding domain"/>
    <property type="match status" value="1"/>
</dbReference>
<dbReference type="EMBL" id="SLUI01000014">
    <property type="protein sequence ID" value="TCL35014.1"/>
    <property type="molecule type" value="Genomic_DNA"/>
</dbReference>
<dbReference type="PANTHER" id="PTHR33238:SF7">
    <property type="entry name" value="IRON-DEPENDENT TRANSCRIPTIONAL REGULATOR"/>
    <property type="match status" value="1"/>
</dbReference>
<keyword evidence="3" id="KW-0238">DNA-binding</keyword>
<feature type="domain" description="HTH dtxR-type" evidence="5">
    <location>
        <begin position="17"/>
        <end position="78"/>
    </location>
</feature>
<dbReference type="PROSITE" id="PS50944">
    <property type="entry name" value="HTH_DTXR"/>
    <property type="match status" value="1"/>
</dbReference>
<keyword evidence="2" id="KW-0805">Transcription regulation</keyword>
<dbReference type="Pfam" id="PF02742">
    <property type="entry name" value="Fe_dep_repr_C"/>
    <property type="match status" value="1"/>
</dbReference>
<dbReference type="Proteomes" id="UP000295063">
    <property type="component" value="Unassembled WGS sequence"/>
</dbReference>
<dbReference type="InterPro" id="IPR036388">
    <property type="entry name" value="WH-like_DNA-bd_sf"/>
</dbReference>
<reference evidence="6 7" key="1">
    <citation type="submission" date="2019-03" db="EMBL/GenBank/DDBJ databases">
        <title>Genomic Encyclopedia of Type Strains, Phase IV (KMG-IV): sequencing the most valuable type-strain genomes for metagenomic binning, comparative biology and taxonomic classification.</title>
        <authorList>
            <person name="Goeker M."/>
        </authorList>
    </citation>
    <scope>NUCLEOTIDE SEQUENCE [LARGE SCALE GENOMIC DNA]</scope>
    <source>
        <strain evidence="6 7">DSM 15969</strain>
    </source>
</reference>
<dbReference type="InterPro" id="IPR001367">
    <property type="entry name" value="Fe_dep_repressor"/>
</dbReference>
<gene>
    <name evidence="6" type="ORF">EV210_11430</name>
</gene>
<dbReference type="AlphaFoldDB" id="A0A4R1PTC5"/>
<dbReference type="InterPro" id="IPR036421">
    <property type="entry name" value="Fe_dep_repressor_sf"/>
</dbReference>
<dbReference type="PANTHER" id="PTHR33238">
    <property type="entry name" value="IRON (METAL) DEPENDENT REPRESSOR, DTXR FAMILY"/>
    <property type="match status" value="1"/>
</dbReference>
<dbReference type="GO" id="GO:0003677">
    <property type="term" value="F:DNA binding"/>
    <property type="evidence" value="ECO:0007669"/>
    <property type="project" value="UniProtKB-KW"/>
</dbReference>
<proteinExistence type="inferred from homology"/>
<accession>A0A4R1PTC5</accession>
<evidence type="ECO:0000256" key="2">
    <source>
        <dbReference type="ARBA" id="ARBA00023015"/>
    </source>
</evidence>
<dbReference type="InterPro" id="IPR022689">
    <property type="entry name" value="Iron_dep_repressor"/>
</dbReference>
<keyword evidence="7" id="KW-1185">Reference proteome</keyword>
<protein>
    <submittedName>
        <fullName evidence="6">DtxR family iron (Metal) dependent repressor</fullName>
    </submittedName>
</protein>
<comment type="similarity">
    <text evidence="1">Belongs to the DtxR/MntR family.</text>
</comment>